<evidence type="ECO:0000313" key="2">
    <source>
        <dbReference type="EMBL" id="PAT37295.1"/>
    </source>
</evidence>
<reference evidence="2 3" key="1">
    <citation type="submission" date="2017-08" db="EMBL/GenBank/DDBJ databases">
        <title>WGS of Clinical strains of the CDC Group NO-1 linked to zoonotic infections in humans.</title>
        <authorList>
            <person name="Bernier A.-M."/>
            <person name="Bernard K."/>
        </authorList>
    </citation>
    <scope>NUCLEOTIDE SEQUENCE [LARGE SCALE GENOMIC DNA]</scope>
    <source>
        <strain evidence="2 3">NML00-0135</strain>
    </source>
</reference>
<dbReference type="InterPro" id="IPR036328">
    <property type="entry name" value="MliC_sf"/>
</dbReference>
<sequence>MRDVPPPTPAHTAAAVAVAAAVRQARRAAWPWAGLWLGAALLAACTTGPAGQAARPAARAAAAPAQPPSQPQRPSQVQQVNYRCADGQQLQVRYEHQGGRLAGRAIVEFAGQRIAMQPVVQTLQPHYVAQAQGAQQASYRWRAGQGDGAGGLSIKAPGSAAVDVPLLQGCQRAAGAPGESGASGAPQE</sequence>
<feature type="region of interest" description="Disordered" evidence="1">
    <location>
        <begin position="55"/>
        <end position="76"/>
    </location>
</feature>
<feature type="compositionally biased region" description="Low complexity" evidence="1">
    <location>
        <begin position="55"/>
        <end position="64"/>
    </location>
</feature>
<dbReference type="AlphaFoldDB" id="A0A2A2AFF8"/>
<gene>
    <name evidence="2" type="ORF">CK625_06680</name>
</gene>
<dbReference type="RefSeq" id="WP_095539524.1">
    <property type="nucleotide sequence ID" value="NZ_NSJB01000003.1"/>
</dbReference>
<comment type="caution">
    <text evidence="2">The sequence shown here is derived from an EMBL/GenBank/DDBJ whole genome shotgun (WGS) entry which is preliminary data.</text>
</comment>
<keyword evidence="3" id="KW-1185">Reference proteome</keyword>
<dbReference type="Proteomes" id="UP000218054">
    <property type="component" value="Unassembled WGS sequence"/>
</dbReference>
<protein>
    <recommendedName>
        <fullName evidence="4">C-type lysozyme inhibitor domain-containing protein</fullName>
    </recommendedName>
</protein>
<name>A0A2A2AFF8_9BURK</name>
<organism evidence="2 3">
    <name type="scientific">Vandammella animalimorsus</name>
    <dbReference type="NCBI Taxonomy" id="2029117"/>
    <lineage>
        <taxon>Bacteria</taxon>
        <taxon>Pseudomonadati</taxon>
        <taxon>Pseudomonadota</taxon>
        <taxon>Betaproteobacteria</taxon>
        <taxon>Burkholderiales</taxon>
        <taxon>Comamonadaceae</taxon>
        <taxon>Vandammella</taxon>
    </lineage>
</organism>
<evidence type="ECO:0000313" key="3">
    <source>
        <dbReference type="Proteomes" id="UP000218054"/>
    </source>
</evidence>
<dbReference type="Gene3D" id="2.40.128.200">
    <property type="match status" value="1"/>
</dbReference>
<accession>A0A2A2AFF8</accession>
<dbReference type="EMBL" id="NSJB01000003">
    <property type="protein sequence ID" value="PAT37295.1"/>
    <property type="molecule type" value="Genomic_DNA"/>
</dbReference>
<proteinExistence type="predicted"/>
<evidence type="ECO:0000256" key="1">
    <source>
        <dbReference type="SAM" id="MobiDB-lite"/>
    </source>
</evidence>
<evidence type="ECO:0008006" key="4">
    <source>
        <dbReference type="Google" id="ProtNLM"/>
    </source>
</evidence>